<keyword evidence="4" id="KW-0442">Lipid degradation</keyword>
<name>A0A7F5R101_AGRPL</name>
<dbReference type="InterPro" id="IPR029058">
    <property type="entry name" value="AB_hydrolase_fold"/>
</dbReference>
<evidence type="ECO:0000256" key="7">
    <source>
        <dbReference type="SAM" id="MobiDB-lite"/>
    </source>
</evidence>
<sequence>MKTLLLVILLSYNLVNFATPEQIEHHEEEEEEETVKFDHNPDEDLTTPQIIRRHGYAAETHYVVTEDGYILALHRIPSDKNGQKGTKVAFLQHGLFSSSSDWVEIANISLAFLLADSGYDVWLGNARGNTYSTAHLKLPIDHHAFWDFSWDTMGVYDLPAALDYVGNVTNKHGEIIYIGHSMGCTMFFAFASILPEAAKTVKTMIALAPAVYMTHVRSPIRYLSPWINDIEWIEKHLGIKEFKPNSKILKLLALGCDALEFEREVCENVIFSICGFDKSQLDENYLPLILSHTPSSTSTKTLAHYAQEINSGGNFQEFDYGSRLNSIIYGQPTPLKYNLSKVEVPTYLMYGDNDWLASPIDVKRLGQDLKLNKAVYRVPLETFNHVDFLFAKDVKELVYSTVLKFLNQIEAEDQPLLDIPSIEEEDVLLNIVPSLVKMHAAFLLALTFSVSQNYLVDGNVTQIKNPSLTTAEIIKLEGYHGEIHTVITEDGYVLTIDRIYANKKGVPGKQPVFLQHGVFDTSNDWVNYVEISLAFLLSDENFDVWIGNSRGNPYSSTHLEYFPSSPQYWNFSFNEMGVYDLPACINYILNKTNASNDIFYVGHSQGGTLFYVYASLFPEIAAKNIKIAFTLAPAVFLGHANRVTRAAILFLVDNKWLFEVLGVTHINVLDLYQFVAYHCEDTPFAAFLCRELMYILNGFDGHEIPTNVLPQFYGHQGASVSVKDGIHFGQLFRTDKFQKYDYGPEGNLEMYGVRNIPSYNLSKVKVPTYIYCGKNDKLVTPKDCKKLAGSLPNNKNFTEVKNFNHVDFIYSRHARQLVYNNIVEVFKKYQ</sequence>
<dbReference type="OrthoDB" id="9974421at2759"/>
<accession>A0A7F5R101</accession>
<dbReference type="Pfam" id="PF04083">
    <property type="entry name" value="Abhydro_lipase"/>
    <property type="match status" value="2"/>
</dbReference>
<evidence type="ECO:0000313" key="10">
    <source>
        <dbReference type="Proteomes" id="UP000192223"/>
    </source>
</evidence>
<evidence type="ECO:0000256" key="8">
    <source>
        <dbReference type="SAM" id="SignalP"/>
    </source>
</evidence>
<dbReference type="FunFam" id="3.40.50.1820:FF:000021">
    <property type="entry name" value="Lipase"/>
    <property type="match status" value="1"/>
</dbReference>
<gene>
    <name evidence="11" type="primary">LOC108737783</name>
</gene>
<dbReference type="InterPro" id="IPR006693">
    <property type="entry name" value="AB_hydrolase_lipase"/>
</dbReference>
<feature type="signal peptide" evidence="8">
    <location>
        <begin position="1"/>
        <end position="20"/>
    </location>
</feature>
<evidence type="ECO:0000256" key="4">
    <source>
        <dbReference type="ARBA" id="ARBA00022963"/>
    </source>
</evidence>
<keyword evidence="3" id="KW-0378">Hydrolase</keyword>
<dbReference type="GO" id="GO:0016042">
    <property type="term" value="P:lipid catabolic process"/>
    <property type="evidence" value="ECO:0007669"/>
    <property type="project" value="UniProtKB-KW"/>
</dbReference>
<keyword evidence="2 8" id="KW-0732">Signal</keyword>
<dbReference type="KEGG" id="apln:108737783"/>
<organism evidence="10 11">
    <name type="scientific">Agrilus planipennis</name>
    <name type="common">Emerald ash borer</name>
    <name type="synonym">Agrilus marcopoli</name>
    <dbReference type="NCBI Taxonomy" id="224129"/>
    <lineage>
        <taxon>Eukaryota</taxon>
        <taxon>Metazoa</taxon>
        <taxon>Ecdysozoa</taxon>
        <taxon>Arthropoda</taxon>
        <taxon>Hexapoda</taxon>
        <taxon>Insecta</taxon>
        <taxon>Pterygota</taxon>
        <taxon>Neoptera</taxon>
        <taxon>Endopterygota</taxon>
        <taxon>Coleoptera</taxon>
        <taxon>Polyphaga</taxon>
        <taxon>Elateriformia</taxon>
        <taxon>Buprestoidea</taxon>
        <taxon>Buprestidae</taxon>
        <taxon>Agrilinae</taxon>
        <taxon>Agrilus</taxon>
    </lineage>
</organism>
<evidence type="ECO:0000256" key="2">
    <source>
        <dbReference type="ARBA" id="ARBA00022729"/>
    </source>
</evidence>
<keyword evidence="10" id="KW-1185">Reference proteome</keyword>
<dbReference type="RefSeq" id="XP_025831371.1">
    <property type="nucleotide sequence ID" value="XM_025975586.1"/>
</dbReference>
<evidence type="ECO:0000259" key="9">
    <source>
        <dbReference type="Pfam" id="PF04083"/>
    </source>
</evidence>
<proteinExistence type="inferred from homology"/>
<evidence type="ECO:0000256" key="5">
    <source>
        <dbReference type="ARBA" id="ARBA00023098"/>
    </source>
</evidence>
<dbReference type="Proteomes" id="UP000192223">
    <property type="component" value="Unplaced"/>
</dbReference>
<feature type="domain" description="Partial AB-hydrolase lipase" evidence="9">
    <location>
        <begin position="47"/>
        <end position="103"/>
    </location>
</feature>
<reference evidence="11" key="1">
    <citation type="submission" date="2025-08" db="UniProtKB">
        <authorList>
            <consortium name="RefSeq"/>
        </authorList>
    </citation>
    <scope>IDENTIFICATION</scope>
    <source>
        <tissue evidence="11">Entire body</tissue>
    </source>
</reference>
<dbReference type="PANTHER" id="PTHR11005">
    <property type="entry name" value="LYSOSOMAL ACID LIPASE-RELATED"/>
    <property type="match status" value="1"/>
</dbReference>
<dbReference type="Gene3D" id="3.40.50.1820">
    <property type="entry name" value="alpha/beta hydrolase"/>
    <property type="match status" value="2"/>
</dbReference>
<keyword evidence="6" id="KW-0325">Glycoprotein</keyword>
<dbReference type="GeneID" id="108737783"/>
<dbReference type="FunFam" id="3.40.50.1820:FF:000057">
    <property type="entry name" value="Lipase"/>
    <property type="match status" value="1"/>
</dbReference>
<feature type="region of interest" description="Disordered" evidence="7">
    <location>
        <begin position="23"/>
        <end position="43"/>
    </location>
</feature>
<evidence type="ECO:0000256" key="1">
    <source>
        <dbReference type="ARBA" id="ARBA00010701"/>
    </source>
</evidence>
<protein>
    <submittedName>
        <fullName evidence="11">Uncharacterized protein LOC108737783</fullName>
    </submittedName>
</protein>
<feature type="domain" description="Partial AB-hydrolase lipase" evidence="9">
    <location>
        <begin position="470"/>
        <end position="527"/>
    </location>
</feature>
<evidence type="ECO:0000256" key="6">
    <source>
        <dbReference type="ARBA" id="ARBA00023180"/>
    </source>
</evidence>
<keyword evidence="5" id="KW-0443">Lipid metabolism</keyword>
<dbReference type="SUPFAM" id="SSF53474">
    <property type="entry name" value="alpha/beta-Hydrolases"/>
    <property type="match status" value="2"/>
</dbReference>
<comment type="similarity">
    <text evidence="1">Belongs to the AB hydrolase superfamily. Lipase family.</text>
</comment>
<dbReference type="InParanoid" id="A0A7F5R101"/>
<evidence type="ECO:0000313" key="11">
    <source>
        <dbReference type="RefSeq" id="XP_025831371.1"/>
    </source>
</evidence>
<feature type="chain" id="PRO_5028901554" evidence="8">
    <location>
        <begin position="21"/>
        <end position="830"/>
    </location>
</feature>
<dbReference type="GO" id="GO:0016787">
    <property type="term" value="F:hydrolase activity"/>
    <property type="evidence" value="ECO:0007669"/>
    <property type="project" value="UniProtKB-KW"/>
</dbReference>
<dbReference type="AlphaFoldDB" id="A0A7F5R101"/>
<evidence type="ECO:0000256" key="3">
    <source>
        <dbReference type="ARBA" id="ARBA00022801"/>
    </source>
</evidence>